<evidence type="ECO:0000259" key="15">
    <source>
        <dbReference type="PROSITE" id="PS50249"/>
    </source>
</evidence>
<dbReference type="VEuPathDB" id="FungiDB:YALI0_E13233g"/>
<accession>A0A1D8NI98</accession>
<comment type="similarity">
    <text evidence="4">Belongs to the NPL4 family.</text>
</comment>
<evidence type="ECO:0000256" key="10">
    <source>
        <dbReference type="ARBA" id="ARBA00022927"/>
    </source>
</evidence>
<keyword evidence="8" id="KW-0509">mRNA transport</keyword>
<dbReference type="GeneID" id="2912023"/>
<protein>
    <recommendedName>
        <fullName evidence="5">Nuclear protein localization protein 4</fullName>
    </recommendedName>
</protein>
<dbReference type="GO" id="GO:0043130">
    <property type="term" value="F:ubiquitin binding"/>
    <property type="evidence" value="ECO:0007669"/>
    <property type="project" value="TreeGrafter"/>
</dbReference>
<comment type="subcellular location">
    <subcellularLocation>
        <location evidence="3">Cytoplasm</location>
        <location evidence="3">Perinuclear region</location>
    </subcellularLocation>
    <subcellularLocation>
        <location evidence="2">Endoplasmic reticulum membrane</location>
        <topology evidence="2">Peripheral membrane protein</topology>
        <orientation evidence="2">Cytoplasmic side</orientation>
    </subcellularLocation>
    <subcellularLocation>
        <location evidence="1">Nucleus membrane</location>
        <topology evidence="1">Peripheral membrane protein</topology>
        <orientation evidence="1">Cytoplasmic side</orientation>
    </subcellularLocation>
</comment>
<dbReference type="PROSITE" id="PS50249">
    <property type="entry name" value="MPN"/>
    <property type="match status" value="1"/>
</dbReference>
<keyword evidence="9" id="KW-0256">Endoplasmic reticulum</keyword>
<dbReference type="GO" id="GO:0005789">
    <property type="term" value="C:endoplasmic reticulum membrane"/>
    <property type="evidence" value="ECO:0007669"/>
    <property type="project" value="UniProtKB-SubCell"/>
</dbReference>
<feature type="domain" description="MPN" evidence="15">
    <location>
        <begin position="248"/>
        <end position="390"/>
    </location>
</feature>
<evidence type="ECO:0000256" key="14">
    <source>
        <dbReference type="ARBA" id="ARBA00024703"/>
    </source>
</evidence>
<dbReference type="PIRSF" id="PIRSF010052">
    <property type="entry name" value="Polyub_prc_Npl4"/>
    <property type="match status" value="1"/>
</dbReference>
<keyword evidence="7" id="KW-0963">Cytoplasm</keyword>
<dbReference type="GO" id="GO:0006511">
    <property type="term" value="P:ubiquitin-dependent protein catabolic process"/>
    <property type="evidence" value="ECO:0007669"/>
    <property type="project" value="InterPro"/>
</dbReference>
<keyword evidence="13" id="KW-0539">Nucleus</keyword>
<dbReference type="GO" id="GO:0051028">
    <property type="term" value="P:mRNA transport"/>
    <property type="evidence" value="ECO:0007669"/>
    <property type="project" value="UniProtKB-KW"/>
</dbReference>
<gene>
    <name evidence="16" type="ORF">YALI1_E16174g</name>
</gene>
<dbReference type="GO" id="GO:0048471">
    <property type="term" value="C:perinuclear region of cytoplasm"/>
    <property type="evidence" value="ECO:0007669"/>
    <property type="project" value="UniProtKB-SubCell"/>
</dbReference>
<evidence type="ECO:0000256" key="13">
    <source>
        <dbReference type="ARBA" id="ARBA00023242"/>
    </source>
</evidence>
<keyword evidence="12" id="KW-0472">Membrane</keyword>
<proteinExistence type="inferred from homology"/>
<dbReference type="EMBL" id="CP017557">
    <property type="protein sequence ID" value="AOW05357.1"/>
    <property type="molecule type" value="Genomic_DNA"/>
</dbReference>
<dbReference type="InterPro" id="IPR007716">
    <property type="entry name" value="NPL4_Zn-bd_put"/>
</dbReference>
<dbReference type="eggNOG" id="KOG2834">
    <property type="taxonomic scope" value="Eukaryota"/>
</dbReference>
<evidence type="ECO:0000256" key="7">
    <source>
        <dbReference type="ARBA" id="ARBA00022490"/>
    </source>
</evidence>
<evidence type="ECO:0000256" key="5">
    <source>
        <dbReference type="ARBA" id="ARBA00019709"/>
    </source>
</evidence>
<sequence length="580" mass="63344">MVSTADTNSCGIVPRLTQILRFRSKKGTLRAEAQPTDLFDVAFKKLTEDLPDIDPATITLATSPTGKQEPASRLLGKTVQKLGLNHGDMLFVSYTDSAPRAAVEAVTAETAPQMTAAHIRDATKQLPVDDYLEKQDGKIKRQLSALQQRKFGSRGMGEDTLPVDPWDEEYLKEQKIKHMSYHAYVKKLNSQANKKNGGGYIAPLNVSDFGVSKSCTGAHAPWPEGICSRCQPSAITLQSQPFRMVDHVEFAESGMINSFIEPWRQSGTQRIGWMYGHYEPYELVPLGIKAVVEAIYEPAQSGEYDGITITEITQADGQPQPPHIATAEACGLVPLGVIFTDLVDAGNGDGSVICKRHADSYFLSSLEVAFAGAMQARFPNKSRWSPTSEFSSKFVTAVISGNPKGEIDVSCYQVSEQCEAMARADLIEPSINPSVLLVKEATKTRYVPDVFYKKNNEYGRTVLQGANPQLPVDYMLVTLTHGFPQDPRPLFSSGLSSFPVENRELIGVTQSPQALGKALDSGSAGGAVSNFHLLSYIQSMGVLSAEEFQLLAKVATEKKDEDVSRLVASEGWNNLLLIIQ</sequence>
<evidence type="ECO:0000256" key="8">
    <source>
        <dbReference type="ARBA" id="ARBA00022816"/>
    </source>
</evidence>
<dbReference type="InterPro" id="IPR007717">
    <property type="entry name" value="NPL4_C"/>
</dbReference>
<dbReference type="InterPro" id="IPR016563">
    <property type="entry name" value="Npl4"/>
</dbReference>
<keyword evidence="10" id="KW-0653">Protein transport</keyword>
<evidence type="ECO:0000313" key="17">
    <source>
        <dbReference type="Proteomes" id="UP000182444"/>
    </source>
</evidence>
<dbReference type="GO" id="GO:0015031">
    <property type="term" value="P:protein transport"/>
    <property type="evidence" value="ECO:0007669"/>
    <property type="project" value="UniProtKB-KW"/>
</dbReference>
<dbReference type="PANTHER" id="PTHR12710:SF0">
    <property type="entry name" value="NUCLEAR PROTEIN LOCALIZATION PROTEIN 4 HOMOLOG"/>
    <property type="match status" value="1"/>
</dbReference>
<evidence type="ECO:0000256" key="2">
    <source>
        <dbReference type="ARBA" id="ARBA00004397"/>
    </source>
</evidence>
<evidence type="ECO:0000313" key="16">
    <source>
        <dbReference type="EMBL" id="AOW05357.1"/>
    </source>
</evidence>
<dbReference type="Pfam" id="PF05020">
    <property type="entry name" value="zf-NPL4"/>
    <property type="match status" value="1"/>
</dbReference>
<comment type="function">
    <text evidence="14">Involved in the import of nuclear-targeted proteins into the nucleus and the export of poly(A) RNA out of the nucleus. Has a role in the endoplasmic reticulum-associated degradation (ERAD) pathway.</text>
</comment>
<dbReference type="GO" id="GO:0031625">
    <property type="term" value="F:ubiquitin protein ligase binding"/>
    <property type="evidence" value="ECO:0007669"/>
    <property type="project" value="TreeGrafter"/>
</dbReference>
<dbReference type="Proteomes" id="UP000182444">
    <property type="component" value="Chromosome 1E"/>
</dbReference>
<name>A0A1D8NI98_YARLL</name>
<evidence type="ECO:0000256" key="1">
    <source>
        <dbReference type="ARBA" id="ARBA00004335"/>
    </source>
</evidence>
<dbReference type="PANTHER" id="PTHR12710">
    <property type="entry name" value="NUCLEAR PROTEIN LOCALIZATION 4"/>
    <property type="match status" value="1"/>
</dbReference>
<dbReference type="CDD" id="cd08061">
    <property type="entry name" value="MPN_NPL4"/>
    <property type="match status" value="1"/>
</dbReference>
<evidence type="ECO:0000256" key="9">
    <source>
        <dbReference type="ARBA" id="ARBA00022824"/>
    </source>
</evidence>
<evidence type="ECO:0000256" key="4">
    <source>
        <dbReference type="ARBA" id="ARBA00011025"/>
    </source>
</evidence>
<dbReference type="Pfam" id="PF05021">
    <property type="entry name" value="NPL4"/>
    <property type="match status" value="1"/>
</dbReference>
<keyword evidence="6" id="KW-0813">Transport</keyword>
<dbReference type="RefSeq" id="XP_068139090.1">
    <property type="nucleotide sequence ID" value="XM_068282989.1"/>
</dbReference>
<reference evidence="16 17" key="1">
    <citation type="journal article" date="2016" name="PLoS ONE">
        <title>Sequence Assembly of Yarrowia lipolytica Strain W29/CLIB89 Shows Transposable Element Diversity.</title>
        <authorList>
            <person name="Magnan C."/>
            <person name="Yu J."/>
            <person name="Chang I."/>
            <person name="Jahn E."/>
            <person name="Kanomata Y."/>
            <person name="Wu J."/>
            <person name="Zeller M."/>
            <person name="Oakes M."/>
            <person name="Baldi P."/>
            <person name="Sandmeyer S."/>
        </authorList>
    </citation>
    <scope>NUCLEOTIDE SEQUENCE [LARGE SCALE GENOMIC DNA]</scope>
    <source>
        <strain evidence="17">CLIB89(W29)</strain>
    </source>
</reference>
<evidence type="ECO:0000256" key="3">
    <source>
        <dbReference type="ARBA" id="ARBA00004556"/>
    </source>
</evidence>
<organism evidence="16 17">
    <name type="scientific">Yarrowia lipolytica</name>
    <name type="common">Candida lipolytica</name>
    <dbReference type="NCBI Taxonomy" id="4952"/>
    <lineage>
        <taxon>Eukaryota</taxon>
        <taxon>Fungi</taxon>
        <taxon>Dikarya</taxon>
        <taxon>Ascomycota</taxon>
        <taxon>Saccharomycotina</taxon>
        <taxon>Dipodascomycetes</taxon>
        <taxon>Dipodascales</taxon>
        <taxon>Dipodascales incertae sedis</taxon>
        <taxon>Yarrowia</taxon>
    </lineage>
</organism>
<dbReference type="FunFam" id="3.10.20.90:FF:000243">
    <property type="entry name" value="Nuclear protein localization protein 4"/>
    <property type="match status" value="1"/>
</dbReference>
<evidence type="ECO:0000256" key="6">
    <source>
        <dbReference type="ARBA" id="ARBA00022448"/>
    </source>
</evidence>
<dbReference type="Gene3D" id="3.10.20.90">
    <property type="entry name" value="Phosphatidylinositol 3-kinase Catalytic Subunit, Chain A, domain 1"/>
    <property type="match status" value="1"/>
</dbReference>
<dbReference type="VEuPathDB" id="FungiDB:YALI1_E16174g"/>
<keyword evidence="11" id="KW-0811">Translocation</keyword>
<dbReference type="AlphaFoldDB" id="A0A1D8NI98"/>
<dbReference type="InterPro" id="IPR037518">
    <property type="entry name" value="MPN"/>
</dbReference>
<evidence type="ECO:0000256" key="12">
    <source>
        <dbReference type="ARBA" id="ARBA00023136"/>
    </source>
</evidence>
<dbReference type="GO" id="GO:0031965">
    <property type="term" value="C:nuclear membrane"/>
    <property type="evidence" value="ECO:0007669"/>
    <property type="project" value="UniProtKB-SubCell"/>
</dbReference>
<evidence type="ECO:0000256" key="11">
    <source>
        <dbReference type="ARBA" id="ARBA00023010"/>
    </source>
</evidence>